<accession>A0AB34H2P0</accession>
<sequence>MLDWKVLVTFLCLRCGDCFPSFGIGTGIQWRNMGSIGGEFNFTQVLLMLLLDSLLYGLVAWYVESVFPGVYGTPKPWYFFLMVFYKGRDEHMAVKDLTMNLYQGQITVLLGHKGAGKTTTCGMLTGLISPSSGQAYINGYEISQDMLQVRKSVGWCPKHDILFDNLTVAEHLYFYVQMSQWLKGLLCQKCPEEIKCVLHILSLQDKRDSQSRFLTGGMRRKLSIGIALIGIALIGIALIAGSKVLMLDEPTSGVDAISRRATWDLPQQHKSDHIILLTTHFMDEADLLGDHIAIMAKRELQCSLLNVLLSPPNYGVEGAGYYMTLVKKPHCNTEKISHLIYQHTPNVIFQSSTGEEITFILPKESVHRFESLFTDLELRQEELGIASFGASVTTMEEVFIR</sequence>
<keyword evidence="1" id="KW-0813">Transport</keyword>
<keyword evidence="4" id="KW-0067">ATP-binding</keyword>
<dbReference type="GO" id="GO:0016887">
    <property type="term" value="F:ATP hydrolysis activity"/>
    <property type="evidence" value="ECO:0007669"/>
    <property type="project" value="InterPro"/>
</dbReference>
<keyword evidence="5" id="KW-0472">Membrane</keyword>
<keyword evidence="2" id="KW-0677">Repeat</keyword>
<dbReference type="PANTHER" id="PTHR19229:SF36">
    <property type="entry name" value="ATP-BINDING CASSETTE SUB-FAMILY A MEMBER 2"/>
    <property type="match status" value="1"/>
</dbReference>
<dbReference type="PROSITE" id="PS50893">
    <property type="entry name" value="ABC_TRANSPORTER_2"/>
    <property type="match status" value="1"/>
</dbReference>
<proteinExistence type="predicted"/>
<organism evidence="8 9">
    <name type="scientific">Eschrichtius robustus</name>
    <name type="common">California gray whale</name>
    <name type="synonym">Eschrichtius gibbosus</name>
    <dbReference type="NCBI Taxonomy" id="9764"/>
    <lineage>
        <taxon>Eukaryota</taxon>
        <taxon>Metazoa</taxon>
        <taxon>Chordata</taxon>
        <taxon>Craniata</taxon>
        <taxon>Vertebrata</taxon>
        <taxon>Euteleostomi</taxon>
        <taxon>Mammalia</taxon>
        <taxon>Eutheria</taxon>
        <taxon>Laurasiatheria</taxon>
        <taxon>Artiodactyla</taxon>
        <taxon>Whippomorpha</taxon>
        <taxon>Cetacea</taxon>
        <taxon>Mysticeti</taxon>
        <taxon>Eschrichtiidae</taxon>
        <taxon>Eschrichtius</taxon>
    </lineage>
</organism>
<keyword evidence="5" id="KW-1133">Transmembrane helix</keyword>
<evidence type="ECO:0000256" key="5">
    <source>
        <dbReference type="SAM" id="Phobius"/>
    </source>
</evidence>
<evidence type="ECO:0000313" key="9">
    <source>
        <dbReference type="Proteomes" id="UP001159641"/>
    </source>
</evidence>
<dbReference type="InterPro" id="IPR027417">
    <property type="entry name" value="P-loop_NTPase"/>
</dbReference>
<gene>
    <name evidence="8" type="ORF">J1605_006047</name>
</gene>
<evidence type="ECO:0000313" key="8">
    <source>
        <dbReference type="EMBL" id="KAJ8786558.1"/>
    </source>
</evidence>
<dbReference type="GO" id="GO:0140359">
    <property type="term" value="F:ABC-type transporter activity"/>
    <property type="evidence" value="ECO:0007669"/>
    <property type="project" value="InterPro"/>
</dbReference>
<dbReference type="InterPro" id="IPR026082">
    <property type="entry name" value="ABCA"/>
</dbReference>
<feature type="transmembrane region" description="Helical" evidence="5">
    <location>
        <begin position="42"/>
        <end position="63"/>
    </location>
</feature>
<name>A0AB34H2P0_ESCRO</name>
<evidence type="ECO:0000256" key="1">
    <source>
        <dbReference type="ARBA" id="ARBA00022448"/>
    </source>
</evidence>
<reference evidence="8 9" key="1">
    <citation type="submission" date="2022-11" db="EMBL/GenBank/DDBJ databases">
        <title>Whole genome sequence of Eschrichtius robustus ER-17-0199.</title>
        <authorList>
            <person name="Bruniche-Olsen A."/>
            <person name="Black A.N."/>
            <person name="Fields C.J."/>
            <person name="Walden K."/>
            <person name="Dewoody J.A."/>
        </authorList>
    </citation>
    <scope>NUCLEOTIDE SEQUENCE [LARGE SCALE GENOMIC DNA]</scope>
    <source>
        <strain evidence="8">ER-17-0199</strain>
        <tissue evidence="8">Blubber</tissue>
    </source>
</reference>
<feature type="chain" id="PRO_5044331570" description="ABC transporter domain-containing protein" evidence="6">
    <location>
        <begin position="19"/>
        <end position="401"/>
    </location>
</feature>
<dbReference type="GO" id="GO:0005319">
    <property type="term" value="F:lipid transporter activity"/>
    <property type="evidence" value="ECO:0007669"/>
    <property type="project" value="TreeGrafter"/>
</dbReference>
<dbReference type="GO" id="GO:0016020">
    <property type="term" value="C:membrane"/>
    <property type="evidence" value="ECO:0007669"/>
    <property type="project" value="InterPro"/>
</dbReference>
<feature type="transmembrane region" description="Helical" evidence="5">
    <location>
        <begin position="222"/>
        <end position="241"/>
    </location>
</feature>
<comment type="caution">
    <text evidence="8">The sequence shown here is derived from an EMBL/GenBank/DDBJ whole genome shotgun (WGS) entry which is preliminary data.</text>
</comment>
<dbReference type="Proteomes" id="UP001159641">
    <property type="component" value="Unassembled WGS sequence"/>
</dbReference>
<dbReference type="InterPro" id="IPR003593">
    <property type="entry name" value="AAA+_ATPase"/>
</dbReference>
<dbReference type="Gene3D" id="3.40.50.300">
    <property type="entry name" value="P-loop containing nucleotide triphosphate hydrolases"/>
    <property type="match status" value="1"/>
</dbReference>
<dbReference type="CDD" id="cd03263">
    <property type="entry name" value="ABC_subfamily_A"/>
    <property type="match status" value="1"/>
</dbReference>
<dbReference type="PANTHER" id="PTHR19229">
    <property type="entry name" value="ATP-BINDING CASSETTE TRANSPORTER SUBFAMILY A ABCA"/>
    <property type="match status" value="1"/>
</dbReference>
<dbReference type="GO" id="GO:0005524">
    <property type="term" value="F:ATP binding"/>
    <property type="evidence" value="ECO:0007669"/>
    <property type="project" value="UniProtKB-KW"/>
</dbReference>
<dbReference type="EMBL" id="JAIQCJ010001983">
    <property type="protein sequence ID" value="KAJ8786558.1"/>
    <property type="molecule type" value="Genomic_DNA"/>
</dbReference>
<keyword evidence="9" id="KW-1185">Reference proteome</keyword>
<dbReference type="SMART" id="SM00382">
    <property type="entry name" value="AAA"/>
    <property type="match status" value="1"/>
</dbReference>
<evidence type="ECO:0000256" key="2">
    <source>
        <dbReference type="ARBA" id="ARBA00022737"/>
    </source>
</evidence>
<dbReference type="InterPro" id="IPR003439">
    <property type="entry name" value="ABC_transporter-like_ATP-bd"/>
</dbReference>
<keyword evidence="6" id="KW-0732">Signal</keyword>
<dbReference type="SUPFAM" id="SSF52540">
    <property type="entry name" value="P-loop containing nucleoside triphosphate hydrolases"/>
    <property type="match status" value="1"/>
</dbReference>
<feature type="domain" description="ABC transporter" evidence="7">
    <location>
        <begin position="78"/>
        <end position="322"/>
    </location>
</feature>
<evidence type="ECO:0000256" key="6">
    <source>
        <dbReference type="SAM" id="SignalP"/>
    </source>
</evidence>
<dbReference type="AlphaFoldDB" id="A0AB34H2P0"/>
<keyword evidence="5" id="KW-0812">Transmembrane</keyword>
<protein>
    <recommendedName>
        <fullName evidence="7">ABC transporter domain-containing protein</fullName>
    </recommendedName>
</protein>
<evidence type="ECO:0000256" key="3">
    <source>
        <dbReference type="ARBA" id="ARBA00022741"/>
    </source>
</evidence>
<feature type="signal peptide" evidence="6">
    <location>
        <begin position="1"/>
        <end position="18"/>
    </location>
</feature>
<evidence type="ECO:0000259" key="7">
    <source>
        <dbReference type="PROSITE" id="PS50893"/>
    </source>
</evidence>
<keyword evidence="3" id="KW-0547">Nucleotide-binding</keyword>
<evidence type="ECO:0000256" key="4">
    <source>
        <dbReference type="ARBA" id="ARBA00022840"/>
    </source>
</evidence>
<dbReference type="Pfam" id="PF00005">
    <property type="entry name" value="ABC_tran"/>
    <property type="match status" value="1"/>
</dbReference>